<dbReference type="InterPro" id="IPR053181">
    <property type="entry name" value="EcdB-like_regulator"/>
</dbReference>
<proteinExistence type="predicted"/>
<comment type="caution">
    <text evidence="2">The sequence shown here is derived from an EMBL/GenBank/DDBJ whole genome shotgun (WGS) entry which is preliminary data.</text>
</comment>
<accession>A0A0F4YUW3</accession>
<dbReference type="Gene3D" id="3.40.50.720">
    <property type="entry name" value="NAD(P)-binding Rossmann-like Domain"/>
    <property type="match status" value="1"/>
</dbReference>
<dbReference type="GeneID" id="25316403"/>
<feature type="region of interest" description="Disordered" evidence="1">
    <location>
        <begin position="271"/>
        <end position="321"/>
    </location>
</feature>
<dbReference type="OrthoDB" id="6133115at2759"/>
<evidence type="ECO:0000313" key="3">
    <source>
        <dbReference type="Proteomes" id="UP000053958"/>
    </source>
</evidence>
<dbReference type="InterPro" id="IPR036291">
    <property type="entry name" value="NAD(P)-bd_dom_sf"/>
</dbReference>
<evidence type="ECO:0000313" key="2">
    <source>
        <dbReference type="EMBL" id="KKA21890.1"/>
    </source>
</evidence>
<dbReference type="EMBL" id="LASV01000164">
    <property type="protein sequence ID" value="KKA21890.1"/>
    <property type="molecule type" value="Genomic_DNA"/>
</dbReference>
<dbReference type="PANTHER" id="PTHR47785:SF6">
    <property type="entry name" value="ZN(II)2CYS6 TRANSCRIPTION FACTOR (EUROFUNG)"/>
    <property type="match status" value="1"/>
</dbReference>
<dbReference type="Pfam" id="PF00106">
    <property type="entry name" value="adh_short"/>
    <property type="match status" value="1"/>
</dbReference>
<dbReference type="RefSeq" id="XP_013328502.1">
    <property type="nucleotide sequence ID" value="XM_013473048.1"/>
</dbReference>
<evidence type="ECO:0000256" key="1">
    <source>
        <dbReference type="SAM" id="MobiDB-lite"/>
    </source>
</evidence>
<dbReference type="CDD" id="cd12148">
    <property type="entry name" value="fungal_TF_MHR"/>
    <property type="match status" value="1"/>
</dbReference>
<dbReference type="AlphaFoldDB" id="A0A0F4YUW3"/>
<dbReference type="SUPFAM" id="SSF51735">
    <property type="entry name" value="NAD(P)-binding Rossmann-fold domains"/>
    <property type="match status" value="1"/>
</dbReference>
<name>A0A0F4YUW3_RASE3</name>
<dbReference type="STRING" id="1408163.A0A0F4YUW3"/>
<gene>
    <name evidence="2" type="ORF">T310_4054</name>
</gene>
<sequence>MPPITLDPSIIDQDLTGKTIIVTGGSNGIGAETVRVFYARGANVVIADLPSTESSATSLLSSLDDSSSRSLYVPANIVIWDDMKAVYSKTIERFGSVEIVVANAGIMESRPFFDMDNLDKEPSEAYKVIDINVKGTMNTLRLGVYHMRSNPFCFPDSSRGSIVLVSSTSGYFGGTGVVSYVSSKHAVTGLLRSSQSVAESTHIRINAVAPFFTPTHITAGFSEKWKEKALPANSVTDVAMAILQTALDTSLKGRCCMTAASLAKYATMSKRPHGESASQHGSSPAKAAGAPEAVSSSSNGLPPINELLTPSEEPAQQEVHVKKPRNFIATVVMTPVGNGLHRPCTRAQVVQVGRIFPPKRLAIYLGADDGSRKDQSLSMIISTLHRIETKLENLPSAVSSDMQPVTSHIIQAIEALRYSDAAAGMGTSSRGFSQTTTPSVVGHNDLEIRDHRDSIDAKGQISISFSQHGVPLWPGARTILPERLLAAYDRLGKNYVIDLEMNRPPLPMWVHPFPLQAGDNWLETLPFSVVKGLSEAFFATFNPFTPIMDKRFFFAFTLGTVIEGGFGCSIETCLVLNVMALGCLAVRAYQEGDLPLPGTLGDHFELPAWLDVIEEEPPGLRFFNEARKRIGFLMCGSDLQSCQYYLLSAREVNYDEWDGDMKSRVFWNTVMYETILVQELDLPSSGLARLEDYVPIPKFIAFNPVGLPTSIASIDNPDDQFFQYHFLAQVAHRIILTRIRNSLYFFSESGTLPRPAVNAELHHQIEQWRLNLPPAIQFSEHPSKAASDSREPVELGPGTPVSPAVAVAEAMLRGRFRIAKFHIGRPYLYKALRIPGSLTEDDFEQIRSGLQYAMDWPIVRGIFRRMKSCIPIKFAFCSQFFGQILLFYCISHSPDPRLRDTLPPGWERWYDEMMQFLEDCAPYSPAIAQDLELLRLL</sequence>
<organism evidence="2 3">
    <name type="scientific">Rasamsonia emersonii (strain ATCC 16479 / CBS 393.64 / IMI 116815)</name>
    <dbReference type="NCBI Taxonomy" id="1408163"/>
    <lineage>
        <taxon>Eukaryota</taxon>
        <taxon>Fungi</taxon>
        <taxon>Dikarya</taxon>
        <taxon>Ascomycota</taxon>
        <taxon>Pezizomycotina</taxon>
        <taxon>Eurotiomycetes</taxon>
        <taxon>Eurotiomycetidae</taxon>
        <taxon>Eurotiales</taxon>
        <taxon>Trichocomaceae</taxon>
        <taxon>Rasamsonia</taxon>
    </lineage>
</organism>
<dbReference type="Proteomes" id="UP000053958">
    <property type="component" value="Unassembled WGS sequence"/>
</dbReference>
<protein>
    <submittedName>
        <fullName evidence="2">Clr-1</fullName>
    </submittedName>
</protein>
<dbReference type="PRINTS" id="PR00081">
    <property type="entry name" value="GDHRDH"/>
</dbReference>
<dbReference type="InterPro" id="IPR002347">
    <property type="entry name" value="SDR_fam"/>
</dbReference>
<dbReference type="PANTHER" id="PTHR47785">
    <property type="entry name" value="ZN(II)2CYS6 TRANSCRIPTION FACTOR (EUROFUNG)-RELATED-RELATED"/>
    <property type="match status" value="1"/>
</dbReference>
<reference evidence="2 3" key="1">
    <citation type="submission" date="2015-04" db="EMBL/GenBank/DDBJ databases">
        <authorList>
            <person name="Heijne W.H."/>
            <person name="Fedorova N.D."/>
            <person name="Nierman W.C."/>
            <person name="Vollebregt A.W."/>
            <person name="Zhao Z."/>
            <person name="Wu L."/>
            <person name="Kumar M."/>
            <person name="Stam H."/>
            <person name="van den Berg M.A."/>
            <person name="Pel H.J."/>
        </authorList>
    </citation>
    <scope>NUCLEOTIDE SEQUENCE [LARGE SCALE GENOMIC DNA]</scope>
    <source>
        <strain evidence="2 3">CBS 393.64</strain>
    </source>
</reference>
<keyword evidence="3" id="KW-1185">Reference proteome</keyword>